<dbReference type="Proteomes" id="UP001213972">
    <property type="component" value="Chromosome"/>
</dbReference>
<evidence type="ECO:0000259" key="1">
    <source>
        <dbReference type="Pfam" id="PF08818"/>
    </source>
</evidence>
<dbReference type="EMBL" id="CP119321">
    <property type="protein sequence ID" value="WEK12500.1"/>
    <property type="molecule type" value="Genomic_DNA"/>
</dbReference>
<accession>A0AAJ6B265</accession>
<feature type="domain" description="YdhG-like" evidence="1">
    <location>
        <begin position="23"/>
        <end position="107"/>
    </location>
</feature>
<proteinExistence type="predicted"/>
<evidence type="ECO:0000313" key="2">
    <source>
        <dbReference type="EMBL" id="WEK12500.1"/>
    </source>
</evidence>
<dbReference type="Pfam" id="PF08818">
    <property type="entry name" value="DUF1801"/>
    <property type="match status" value="1"/>
</dbReference>
<dbReference type="AlphaFoldDB" id="A0AAJ6B265"/>
<reference evidence="2" key="1">
    <citation type="submission" date="2023-03" db="EMBL/GenBank/DDBJ databases">
        <title>Andean soil-derived lignocellulolytic bacterial consortium as a source of novel taxa and putative plastic-active enzymes.</title>
        <authorList>
            <person name="Diaz-Garcia L."/>
            <person name="Chuvochina M."/>
            <person name="Feuerriegel G."/>
            <person name="Bunk B."/>
            <person name="Sproer C."/>
            <person name="Streit W.R."/>
            <person name="Rodriguez L.M."/>
            <person name="Overmann J."/>
            <person name="Jimenez D.J."/>
        </authorList>
    </citation>
    <scope>NUCLEOTIDE SEQUENCE</scope>
    <source>
        <strain evidence="2">MAG 4610</strain>
    </source>
</reference>
<dbReference type="InterPro" id="IPR014922">
    <property type="entry name" value="YdhG-like"/>
</dbReference>
<sequence length="115" mass="12172">MGTIDDYLAALDPADAAVIGHAYDLAREVVPDAAQGLGYGMPALIHRGKPLLSLMRAKAHIGVYPFSPAAIVEIDDLLDGVDRAKGTIRFDPAAPLPDATVRALVEARRREIDGA</sequence>
<protein>
    <submittedName>
        <fullName evidence="2">DUF1801 domain-containing protein</fullName>
    </submittedName>
</protein>
<dbReference type="SUPFAM" id="SSF159888">
    <property type="entry name" value="YdhG-like"/>
    <property type="match status" value="1"/>
</dbReference>
<evidence type="ECO:0000313" key="3">
    <source>
        <dbReference type="Proteomes" id="UP001213972"/>
    </source>
</evidence>
<organism evidence="2 3">
    <name type="scientific">Candidatus Microbacterium phytovorans</name>
    <dbReference type="NCBI Taxonomy" id="3121374"/>
    <lineage>
        <taxon>Bacteria</taxon>
        <taxon>Bacillati</taxon>
        <taxon>Actinomycetota</taxon>
        <taxon>Actinomycetes</taxon>
        <taxon>Micrococcales</taxon>
        <taxon>Microbacteriaceae</taxon>
        <taxon>Microbacterium</taxon>
    </lineage>
</organism>
<name>A0AAJ6B265_9MICO</name>
<gene>
    <name evidence="2" type="ORF">P0Y48_08415</name>
</gene>
<dbReference type="Gene3D" id="3.90.1150.200">
    <property type="match status" value="1"/>
</dbReference>